<proteinExistence type="predicted"/>
<dbReference type="SUPFAM" id="SSF69118">
    <property type="entry name" value="AhpD-like"/>
    <property type="match status" value="1"/>
</dbReference>
<dbReference type="AlphaFoldDB" id="A0A7V8JNY2"/>
<evidence type="ECO:0008006" key="3">
    <source>
        <dbReference type="Google" id="ProtNLM"/>
    </source>
</evidence>
<reference evidence="2" key="1">
    <citation type="journal article" date="2020" name="MBio">
        <title>Horizontal gene transfer to a defensive symbiont with a reduced genome amongst a multipartite beetle microbiome.</title>
        <authorList>
            <person name="Waterworth S.C."/>
            <person name="Florez L.V."/>
            <person name="Rees E.R."/>
            <person name="Hertweck C."/>
            <person name="Kaltenpoth M."/>
            <person name="Kwan J.C."/>
        </authorList>
    </citation>
    <scope>NUCLEOTIDE SEQUENCE [LARGE SCALE GENOMIC DNA]</scope>
</reference>
<dbReference type="InterPro" id="IPR029032">
    <property type="entry name" value="AhpD-like"/>
</dbReference>
<dbReference type="PANTHER" id="PTHR34846">
    <property type="entry name" value="4-CARBOXYMUCONOLACTONE DECARBOXYLASE FAMILY PROTEIN (AFU_ORTHOLOGUE AFUA_6G11590)"/>
    <property type="match status" value="1"/>
</dbReference>
<dbReference type="PANTHER" id="PTHR34846:SF11">
    <property type="entry name" value="4-CARBOXYMUCONOLACTONE DECARBOXYLASE FAMILY PROTEIN (AFU_ORTHOLOGUE AFUA_6G11590)"/>
    <property type="match status" value="1"/>
</dbReference>
<accession>A0A7V8JNY2</accession>
<sequence length="204" mass="22194">MSTASGRFPLISREQMSERQREVADDITAGPRGALKGPFLVLIHNAELAAPLQSLGEHLRFGTEFPKTIVELAVLVTAHRWSCEYEWFAHARIAAEAGVREALIRAIALGELPPDMSADEALVHRFCVEVAWDGRPGDVAMEAVLSRFGRSASLDLIALTGYYTLLAMVLNAAKVPAPAHPIPLDLAHGARRPATQWPLEGRGE</sequence>
<dbReference type="Gene3D" id="1.20.1290.10">
    <property type="entry name" value="AhpD-like"/>
    <property type="match status" value="1"/>
</dbReference>
<dbReference type="Proteomes" id="UP000461670">
    <property type="component" value="Unassembled WGS sequence"/>
</dbReference>
<comment type="caution">
    <text evidence="1">The sequence shown here is derived from an EMBL/GenBank/DDBJ whole genome shotgun (WGS) entry which is preliminary data.</text>
</comment>
<evidence type="ECO:0000313" key="1">
    <source>
        <dbReference type="EMBL" id="KAF1018439.1"/>
    </source>
</evidence>
<gene>
    <name evidence="1" type="ORF">GAK30_03676</name>
</gene>
<protein>
    <recommendedName>
        <fullName evidence="3">4-carboxymuconolactone decarboxylase</fullName>
    </recommendedName>
</protein>
<organism evidence="1 2">
    <name type="scientific">Paracidovorax wautersii</name>
    <dbReference type="NCBI Taxonomy" id="1177982"/>
    <lineage>
        <taxon>Bacteria</taxon>
        <taxon>Pseudomonadati</taxon>
        <taxon>Pseudomonadota</taxon>
        <taxon>Betaproteobacteria</taxon>
        <taxon>Burkholderiales</taxon>
        <taxon>Comamonadaceae</taxon>
        <taxon>Paracidovorax</taxon>
    </lineage>
</organism>
<name>A0A7V8JNY2_9BURK</name>
<evidence type="ECO:0000313" key="2">
    <source>
        <dbReference type="Proteomes" id="UP000461670"/>
    </source>
</evidence>
<dbReference type="EMBL" id="WNDQ01000086">
    <property type="protein sequence ID" value="KAF1018439.1"/>
    <property type="molecule type" value="Genomic_DNA"/>
</dbReference>